<dbReference type="AlphaFoldDB" id="A0A1X7IR66"/>
<evidence type="ECO:0000256" key="1">
    <source>
        <dbReference type="ARBA" id="ARBA00023125"/>
    </source>
</evidence>
<dbReference type="Proteomes" id="UP000193244">
    <property type="component" value="Unassembled WGS sequence"/>
</dbReference>
<dbReference type="Gene3D" id="1.10.260.40">
    <property type="entry name" value="lambda repressor-like DNA-binding domains"/>
    <property type="match status" value="1"/>
</dbReference>
<reference evidence="4" key="1">
    <citation type="submission" date="2017-04" db="EMBL/GenBank/DDBJ databases">
        <authorList>
            <person name="Varghese N."/>
            <person name="Submissions S."/>
        </authorList>
    </citation>
    <scope>NUCLEOTIDE SEQUENCE [LARGE SCALE GENOMIC DNA]</scope>
    <source>
        <strain evidence="4">VKM Ac-2510</strain>
    </source>
</reference>
<dbReference type="PROSITE" id="PS50943">
    <property type="entry name" value="HTH_CROC1"/>
    <property type="match status" value="1"/>
</dbReference>
<keyword evidence="1" id="KW-0238">DNA-binding</keyword>
<dbReference type="InterPro" id="IPR010982">
    <property type="entry name" value="Lambda_DNA-bd_dom_sf"/>
</dbReference>
<organism evidence="3 4">
    <name type="scientific">Agreia pratensis</name>
    <dbReference type="NCBI Taxonomy" id="150121"/>
    <lineage>
        <taxon>Bacteria</taxon>
        <taxon>Bacillati</taxon>
        <taxon>Actinomycetota</taxon>
        <taxon>Actinomycetes</taxon>
        <taxon>Micrococcales</taxon>
        <taxon>Microbacteriaceae</taxon>
        <taxon>Agreia</taxon>
    </lineage>
</organism>
<accession>A0A1X7IR66</accession>
<name>A0A1X7IR66_9MICO</name>
<dbReference type="EMBL" id="FXAY01000001">
    <property type="protein sequence ID" value="SMG17209.1"/>
    <property type="molecule type" value="Genomic_DNA"/>
</dbReference>
<gene>
    <name evidence="3" type="ORF">SAMN06296010_0761</name>
</gene>
<dbReference type="STRING" id="150121.SAMN06296010_0761"/>
<feature type="domain" description="HTH cro/C1-type" evidence="2">
    <location>
        <begin position="16"/>
        <end position="70"/>
    </location>
</feature>
<dbReference type="SMART" id="SM00530">
    <property type="entry name" value="HTH_XRE"/>
    <property type="match status" value="1"/>
</dbReference>
<dbReference type="RefSeq" id="WP_085483055.1">
    <property type="nucleotide sequence ID" value="NZ_FXAY01000001.1"/>
</dbReference>
<dbReference type="CDD" id="cd00093">
    <property type="entry name" value="HTH_XRE"/>
    <property type="match status" value="1"/>
</dbReference>
<dbReference type="GO" id="GO:0003700">
    <property type="term" value="F:DNA-binding transcription factor activity"/>
    <property type="evidence" value="ECO:0007669"/>
    <property type="project" value="TreeGrafter"/>
</dbReference>
<evidence type="ECO:0000313" key="3">
    <source>
        <dbReference type="EMBL" id="SMG17209.1"/>
    </source>
</evidence>
<dbReference type="SUPFAM" id="SSF47413">
    <property type="entry name" value="lambda repressor-like DNA-binding domains"/>
    <property type="match status" value="1"/>
</dbReference>
<dbReference type="GO" id="GO:0005829">
    <property type="term" value="C:cytosol"/>
    <property type="evidence" value="ECO:0007669"/>
    <property type="project" value="TreeGrafter"/>
</dbReference>
<dbReference type="PANTHER" id="PTHR46797:SF1">
    <property type="entry name" value="METHYLPHOSPHONATE SYNTHASE"/>
    <property type="match status" value="1"/>
</dbReference>
<keyword evidence="4" id="KW-1185">Reference proteome</keyword>
<protein>
    <submittedName>
        <fullName evidence="3">Helix-turn-helix</fullName>
    </submittedName>
</protein>
<evidence type="ECO:0000313" key="4">
    <source>
        <dbReference type="Proteomes" id="UP000193244"/>
    </source>
</evidence>
<sequence>MTKTHSDAAAILGDRVREQRLKLGLTLEDLASLSEMHWTSVGKIERGQVHPNVETLVRLATALNADPGVFVEGLNASMYAKRVHGLTAADFIREREREESRRSEVS</sequence>
<proteinExistence type="predicted"/>
<dbReference type="GO" id="GO:0003677">
    <property type="term" value="F:DNA binding"/>
    <property type="evidence" value="ECO:0007669"/>
    <property type="project" value="UniProtKB-KW"/>
</dbReference>
<dbReference type="PANTHER" id="PTHR46797">
    <property type="entry name" value="HTH-TYPE TRANSCRIPTIONAL REGULATOR"/>
    <property type="match status" value="1"/>
</dbReference>
<dbReference type="OrthoDB" id="4990661at2"/>
<dbReference type="InterPro" id="IPR050807">
    <property type="entry name" value="TransReg_Diox_bact_type"/>
</dbReference>
<dbReference type="Pfam" id="PF01381">
    <property type="entry name" value="HTH_3"/>
    <property type="match status" value="1"/>
</dbReference>
<evidence type="ECO:0000259" key="2">
    <source>
        <dbReference type="PROSITE" id="PS50943"/>
    </source>
</evidence>
<dbReference type="InterPro" id="IPR001387">
    <property type="entry name" value="Cro/C1-type_HTH"/>
</dbReference>